<dbReference type="PANTHER" id="PTHR37981:SF1">
    <property type="entry name" value="SGNH HYDROLASE-TYPE ESTERASE DOMAIN-CONTAINING PROTEIN"/>
    <property type="match status" value="1"/>
</dbReference>
<evidence type="ECO:0000256" key="2">
    <source>
        <dbReference type="SAM" id="SignalP"/>
    </source>
</evidence>
<evidence type="ECO:0000313" key="5">
    <source>
        <dbReference type="Proteomes" id="UP001162880"/>
    </source>
</evidence>
<feature type="region of interest" description="Disordered" evidence="1">
    <location>
        <begin position="311"/>
        <end position="344"/>
    </location>
</feature>
<dbReference type="InterPro" id="IPR036514">
    <property type="entry name" value="SGNH_hydro_sf"/>
</dbReference>
<evidence type="ECO:0000256" key="1">
    <source>
        <dbReference type="SAM" id="MobiDB-lite"/>
    </source>
</evidence>
<dbReference type="Pfam" id="PF13472">
    <property type="entry name" value="Lipase_GDSL_2"/>
    <property type="match status" value="1"/>
</dbReference>
<dbReference type="PANTHER" id="PTHR37981">
    <property type="entry name" value="LIPASE 2"/>
    <property type="match status" value="1"/>
</dbReference>
<keyword evidence="2" id="KW-0732">Signal</keyword>
<dbReference type="RefSeq" id="WP_243994628.1">
    <property type="nucleotide sequence ID" value="NZ_JALHLE010000020.1"/>
</dbReference>
<dbReference type="Gene3D" id="3.40.50.1110">
    <property type="entry name" value="SGNH hydrolase"/>
    <property type="match status" value="1"/>
</dbReference>
<dbReference type="InterPro" id="IPR013830">
    <property type="entry name" value="SGNH_hydro"/>
</dbReference>
<proteinExistence type="predicted"/>
<dbReference type="EMBL" id="JALHLE010000020">
    <property type="protein sequence ID" value="MCJ2179605.1"/>
    <property type="molecule type" value="Genomic_DNA"/>
</dbReference>
<sequence>MKTFFVSASASTALLLGFGTALTAVAKEADIAEAAATVEQGLEGAKYVAMGSSYAAGPLLPPGKPGAPARCGQSLNNYPTLLAERFGMVLIDRSCSGATTNHILGPWGDIAPQVDGITPDTRLVTVTIGGNDLNYVGNLFNATCDFNAKTLAASGAKPKPCAPVKVPTEADYARDEAQLNEIARRVRAAAPEARLVFVQYLAPLPPAGSLCAVTPVSEENATIIREIGRRLAEITGRVALTNGALVVEMNQASATHTPCDPEPWMIGSPQGYDGKQGLQWHLNKAGMQATADGIAYWLIQAGITPGIPVTPVPNTTTPEPTAPEPTPAPEEGMAPVVIPEADAP</sequence>
<feature type="signal peptide" evidence="2">
    <location>
        <begin position="1"/>
        <end position="26"/>
    </location>
</feature>
<name>A0ABT0B3I6_9SPHN</name>
<gene>
    <name evidence="4" type="ORF">MTR64_13600</name>
</gene>
<accession>A0ABT0B3I6</accession>
<organism evidence="4 5">
    <name type="scientific">Novosphingobium album</name>
    <name type="common">ex Hu et al. 2023</name>
    <dbReference type="NCBI Taxonomy" id="2930093"/>
    <lineage>
        <taxon>Bacteria</taxon>
        <taxon>Pseudomonadati</taxon>
        <taxon>Pseudomonadota</taxon>
        <taxon>Alphaproteobacteria</taxon>
        <taxon>Sphingomonadales</taxon>
        <taxon>Sphingomonadaceae</taxon>
        <taxon>Novosphingobium</taxon>
    </lineage>
</organism>
<evidence type="ECO:0000313" key="4">
    <source>
        <dbReference type="EMBL" id="MCJ2179605.1"/>
    </source>
</evidence>
<comment type="caution">
    <text evidence="4">The sequence shown here is derived from an EMBL/GenBank/DDBJ whole genome shotgun (WGS) entry which is preliminary data.</text>
</comment>
<keyword evidence="5" id="KW-1185">Reference proteome</keyword>
<evidence type="ECO:0000259" key="3">
    <source>
        <dbReference type="Pfam" id="PF13472"/>
    </source>
</evidence>
<dbReference type="CDD" id="cd01823">
    <property type="entry name" value="SEST_like"/>
    <property type="match status" value="1"/>
</dbReference>
<dbReference type="SUPFAM" id="SSF52266">
    <property type="entry name" value="SGNH hydrolase"/>
    <property type="match status" value="1"/>
</dbReference>
<reference evidence="4" key="1">
    <citation type="submission" date="2022-03" db="EMBL/GenBank/DDBJ databases">
        <title>Identification of a novel bacterium isolated from mangrove sediments.</title>
        <authorList>
            <person name="Pan X."/>
        </authorList>
    </citation>
    <scope>NUCLEOTIDE SEQUENCE</scope>
    <source>
        <strain evidence="4">B2580</strain>
    </source>
</reference>
<feature type="domain" description="SGNH hydrolase-type esterase" evidence="3">
    <location>
        <begin position="49"/>
        <end position="289"/>
    </location>
</feature>
<keyword evidence="4" id="KW-0378">Hydrolase</keyword>
<dbReference type="GO" id="GO:0016787">
    <property type="term" value="F:hydrolase activity"/>
    <property type="evidence" value="ECO:0007669"/>
    <property type="project" value="UniProtKB-KW"/>
</dbReference>
<dbReference type="Proteomes" id="UP001162880">
    <property type="component" value="Unassembled WGS sequence"/>
</dbReference>
<feature type="chain" id="PRO_5047135278" evidence="2">
    <location>
        <begin position="27"/>
        <end position="344"/>
    </location>
</feature>
<protein>
    <submittedName>
        <fullName evidence="4">SGNH/GDSL hydrolase family protein</fullName>
    </submittedName>
</protein>
<dbReference type="InterPro" id="IPR037460">
    <property type="entry name" value="SEST-like"/>
</dbReference>